<dbReference type="EMBL" id="JACKRN010000013">
    <property type="protein sequence ID" value="MCV7069211.1"/>
    <property type="molecule type" value="Genomic_DNA"/>
</dbReference>
<proteinExistence type="predicted"/>
<dbReference type="AlphaFoldDB" id="A0A9X2XRV7"/>
<accession>A0A9X2XRV7</accession>
<name>A0A9X2XRV7_9MYCO</name>
<protein>
    <submittedName>
        <fullName evidence="1">Uncharacterized protein</fullName>
    </submittedName>
</protein>
<comment type="caution">
    <text evidence="1">The sequence shown here is derived from an EMBL/GenBank/DDBJ whole genome shotgun (WGS) entry which is preliminary data.</text>
</comment>
<gene>
    <name evidence="1" type="ORF">H7H73_00385</name>
</gene>
<organism evidence="1 2">
    <name type="scientific">Mycolicibacterium rufum</name>
    <dbReference type="NCBI Taxonomy" id="318424"/>
    <lineage>
        <taxon>Bacteria</taxon>
        <taxon>Bacillati</taxon>
        <taxon>Actinomycetota</taxon>
        <taxon>Actinomycetes</taxon>
        <taxon>Mycobacteriales</taxon>
        <taxon>Mycobacteriaceae</taxon>
        <taxon>Mycolicibacterium</taxon>
    </lineage>
</organism>
<evidence type="ECO:0000313" key="2">
    <source>
        <dbReference type="Proteomes" id="UP001140272"/>
    </source>
</evidence>
<reference evidence="1" key="2">
    <citation type="journal article" date="2022" name="BMC Genomics">
        <title>Comparative genome analysis of mycobacteria focusing on tRNA and non-coding RNA.</title>
        <authorList>
            <person name="Behra P.R.K."/>
            <person name="Pettersson B.M.F."/>
            <person name="Ramesh M."/>
            <person name="Das S."/>
            <person name="Dasgupta S."/>
            <person name="Kirsebom L.A."/>
        </authorList>
    </citation>
    <scope>NUCLEOTIDE SEQUENCE</scope>
    <source>
        <strain evidence="1">DSM 45406</strain>
    </source>
</reference>
<sequence length="79" mass="8624">LTGRDRLLFDQVTASLRETDQFEQIFEADDTTGIDKLRSIGRAWDGSWAGKFVHSPQPSTADGARAHRGRAVHAIAGTS</sequence>
<dbReference type="Proteomes" id="UP001140272">
    <property type="component" value="Unassembled WGS sequence"/>
</dbReference>
<feature type="non-terminal residue" evidence="1">
    <location>
        <position position="1"/>
    </location>
</feature>
<evidence type="ECO:0000313" key="1">
    <source>
        <dbReference type="EMBL" id="MCV7069211.1"/>
    </source>
</evidence>
<reference evidence="1" key="1">
    <citation type="submission" date="2020-07" db="EMBL/GenBank/DDBJ databases">
        <authorList>
            <person name="Pettersson B.M.F."/>
            <person name="Behra P.R.K."/>
            <person name="Ramesh M."/>
            <person name="Das S."/>
            <person name="Dasgupta S."/>
            <person name="Kirsebom L.A."/>
        </authorList>
    </citation>
    <scope>NUCLEOTIDE SEQUENCE</scope>
    <source>
        <strain evidence="1">DSM 45406</strain>
    </source>
</reference>